<evidence type="ECO:0000313" key="1">
    <source>
        <dbReference type="EMBL" id="MDJ1640101.1"/>
    </source>
</evidence>
<gene>
    <name evidence="1" type="ORF">P5W92_06735</name>
</gene>
<protein>
    <submittedName>
        <fullName evidence="1">Uncharacterized protein</fullName>
    </submittedName>
</protein>
<organism evidence="1 2">
    <name type="scientific">Streptomyces pakalii</name>
    <dbReference type="NCBI Taxonomy" id="3036494"/>
    <lineage>
        <taxon>Bacteria</taxon>
        <taxon>Bacillati</taxon>
        <taxon>Actinomycetota</taxon>
        <taxon>Actinomycetes</taxon>
        <taxon>Kitasatosporales</taxon>
        <taxon>Streptomycetaceae</taxon>
        <taxon>Streptomyces</taxon>
    </lineage>
</organism>
<evidence type="ECO:0000313" key="2">
    <source>
        <dbReference type="Proteomes" id="UP001237194"/>
    </source>
</evidence>
<dbReference type="EMBL" id="JARWAF010000002">
    <property type="protein sequence ID" value="MDJ1640101.1"/>
    <property type="molecule type" value="Genomic_DNA"/>
</dbReference>
<comment type="caution">
    <text evidence="1">The sequence shown here is derived from an EMBL/GenBank/DDBJ whole genome shotgun (WGS) entry which is preliminary data.</text>
</comment>
<accession>A0ABT7D6G8</accession>
<keyword evidence="2" id="KW-1185">Reference proteome</keyword>
<proteinExistence type="predicted"/>
<name>A0ABT7D6G8_9ACTN</name>
<reference evidence="1 2" key="1">
    <citation type="submission" date="2023-04" db="EMBL/GenBank/DDBJ databases">
        <title>A novel species of the genus Streptomyces: Streptomyces pakalii sp. nov. isolated from a Mexican soil jungle.</title>
        <authorList>
            <person name="Chavez-Hernandez M.A."/>
            <person name="Ortiz-Alvarez J."/>
            <person name="Villa-Tanaca L."/>
            <person name="Hernandez-Rodriguez C."/>
        </authorList>
    </citation>
    <scope>NUCLEOTIDE SEQUENCE [LARGE SCALE GENOMIC DNA]</scope>
    <source>
        <strain evidence="1 2">ENCB-J15</strain>
    </source>
</reference>
<sequence length="57" mass="6503">MRGTKNLFAVGQDISVDDVWATLEPVAADRYRLLKVDNQSRSVNRKLKADTRLLIML</sequence>
<dbReference type="Proteomes" id="UP001237194">
    <property type="component" value="Unassembled WGS sequence"/>
</dbReference>